<reference evidence="2" key="1">
    <citation type="journal article" date="2019" name="Int. J. Syst. Evol. Microbiol.">
        <title>The Global Catalogue of Microorganisms (GCM) 10K type strain sequencing project: providing services to taxonomists for standard genome sequencing and annotation.</title>
        <authorList>
            <consortium name="The Broad Institute Genomics Platform"/>
            <consortium name="The Broad Institute Genome Sequencing Center for Infectious Disease"/>
            <person name="Wu L."/>
            <person name="Ma J."/>
        </authorList>
    </citation>
    <scope>NUCLEOTIDE SEQUENCE [LARGE SCALE GENOMIC DNA]</scope>
    <source>
        <strain evidence="2">CCUG 60022</strain>
    </source>
</reference>
<proteinExistence type="predicted"/>
<keyword evidence="2" id="KW-1185">Reference proteome</keyword>
<evidence type="ECO:0000313" key="2">
    <source>
        <dbReference type="Proteomes" id="UP001597032"/>
    </source>
</evidence>
<protein>
    <submittedName>
        <fullName evidence="1">NRDE family protein</fullName>
    </submittedName>
</protein>
<dbReference type="RefSeq" id="WP_298265399.1">
    <property type="nucleotide sequence ID" value="NZ_JBHTIC010000006.1"/>
</dbReference>
<evidence type="ECO:0000313" key="1">
    <source>
        <dbReference type="EMBL" id="MFD0761792.1"/>
    </source>
</evidence>
<dbReference type="PANTHER" id="PTHR17985">
    <property type="entry name" value="SER/THR-RICH PROTEIN T10 IN DGCR REGION"/>
    <property type="match status" value="1"/>
</dbReference>
<sequence length="237" mass="27898">MCTVTFLPLSNTDFILTSNRDEQKQRETLPPKTYIDDGVELFFPKDKLAGGTWIGTSSKKRLVCVLNGAFIKHKRNTPYKKSRGVIAKELLKTTHLLNSIEQLDLTKIEPFTMVIVDWNHQLSLYELIWDNHKKHFSKLENEAKIWSSSTLYTEEIKETRKQWFQNWLKNNEFSTENILKFHHSEIGEKEQSILMKRKNVETVSITSIQKINNTISMFYEDIVNTKTYQIKLPQNKR</sequence>
<dbReference type="Pfam" id="PF05742">
    <property type="entry name" value="TANGO2"/>
    <property type="match status" value="1"/>
</dbReference>
<dbReference type="PANTHER" id="PTHR17985:SF8">
    <property type="entry name" value="TRANSPORT AND GOLGI ORGANIZATION PROTEIN 2 HOMOLOG"/>
    <property type="match status" value="1"/>
</dbReference>
<accession>A0ABW2Z4P1</accession>
<name>A0ABW2Z4P1_9FLAO</name>
<gene>
    <name evidence="1" type="ORF">ACFQZW_06825</name>
</gene>
<dbReference type="InterPro" id="IPR008551">
    <property type="entry name" value="TANGO2"/>
</dbReference>
<organism evidence="1 2">
    <name type="scientific">Lutibacter aestuarii</name>
    <dbReference type="NCBI Taxonomy" id="861111"/>
    <lineage>
        <taxon>Bacteria</taxon>
        <taxon>Pseudomonadati</taxon>
        <taxon>Bacteroidota</taxon>
        <taxon>Flavobacteriia</taxon>
        <taxon>Flavobacteriales</taxon>
        <taxon>Flavobacteriaceae</taxon>
        <taxon>Lutibacter</taxon>
    </lineage>
</organism>
<dbReference type="EMBL" id="JBHTIC010000006">
    <property type="protein sequence ID" value="MFD0761792.1"/>
    <property type="molecule type" value="Genomic_DNA"/>
</dbReference>
<dbReference type="Proteomes" id="UP001597032">
    <property type="component" value="Unassembled WGS sequence"/>
</dbReference>
<comment type="caution">
    <text evidence="1">The sequence shown here is derived from an EMBL/GenBank/DDBJ whole genome shotgun (WGS) entry which is preliminary data.</text>
</comment>